<evidence type="ECO:0000313" key="2">
    <source>
        <dbReference type="Proteomes" id="UP001279410"/>
    </source>
</evidence>
<name>A0AAD3N9C4_LATJO</name>
<dbReference type="EMBL" id="BRZM01000104">
    <property type="protein sequence ID" value="GLD67176.1"/>
    <property type="molecule type" value="Genomic_DNA"/>
</dbReference>
<gene>
    <name evidence="1" type="ORF">AKAME5_001853900</name>
</gene>
<accession>A0AAD3N9C4</accession>
<keyword evidence="2" id="KW-1185">Reference proteome</keyword>
<dbReference type="Proteomes" id="UP001279410">
    <property type="component" value="Unassembled WGS sequence"/>
</dbReference>
<dbReference type="InterPro" id="IPR052787">
    <property type="entry name" value="MAVS"/>
</dbReference>
<dbReference type="PANTHER" id="PTHR21446">
    <property type="entry name" value="DUF3504 DOMAIN-CONTAINING PROTEIN"/>
    <property type="match status" value="1"/>
</dbReference>
<comment type="caution">
    <text evidence="1">The sequence shown here is derived from an EMBL/GenBank/DDBJ whole genome shotgun (WGS) entry which is preliminary data.</text>
</comment>
<reference evidence="1" key="1">
    <citation type="submission" date="2022-08" db="EMBL/GenBank/DDBJ databases">
        <title>Genome sequencing of akame (Lates japonicus).</title>
        <authorList>
            <person name="Hashiguchi Y."/>
            <person name="Takahashi H."/>
        </authorList>
    </citation>
    <scope>NUCLEOTIDE SEQUENCE</scope>
    <source>
        <strain evidence="1">Kochi</strain>
    </source>
</reference>
<organism evidence="1 2">
    <name type="scientific">Lates japonicus</name>
    <name type="common">Japanese lates</name>
    <dbReference type="NCBI Taxonomy" id="270547"/>
    <lineage>
        <taxon>Eukaryota</taxon>
        <taxon>Metazoa</taxon>
        <taxon>Chordata</taxon>
        <taxon>Craniata</taxon>
        <taxon>Vertebrata</taxon>
        <taxon>Euteleostomi</taxon>
        <taxon>Actinopterygii</taxon>
        <taxon>Neopterygii</taxon>
        <taxon>Teleostei</taxon>
        <taxon>Neoteleostei</taxon>
        <taxon>Acanthomorphata</taxon>
        <taxon>Carangaria</taxon>
        <taxon>Carangaria incertae sedis</taxon>
        <taxon>Centropomidae</taxon>
        <taxon>Lates</taxon>
    </lineage>
</organism>
<evidence type="ECO:0000313" key="1">
    <source>
        <dbReference type="EMBL" id="GLD67176.1"/>
    </source>
</evidence>
<sequence length="143" mass="16266">MKSLRRVGRDKTEHHAVITDEDLVVLRRSEAMNPNTPRGLVNKVWFDIQLHFGRRGKEGLRKLTPQSLKVFYLHPKRGEKLGDVWYSLEPMGVNYLGSMLSRISKEAGTSVVYTNHCIRSTTIQKLAEDTGPRVLSRATGHLL</sequence>
<dbReference type="PANTHER" id="PTHR21446:SF12">
    <property type="entry name" value="POTASSIUM CHANNEL TETRAMERIZATION DOMAIN CONTAINING 1"/>
    <property type="match status" value="1"/>
</dbReference>
<proteinExistence type="predicted"/>
<protein>
    <submittedName>
        <fullName evidence="1">Zinc finger MYM-type protein 4-like protein</fullName>
    </submittedName>
</protein>
<dbReference type="AlphaFoldDB" id="A0AAD3N9C4"/>